<dbReference type="Pfam" id="PF19781">
    <property type="entry name" value="DUF6266"/>
    <property type="match status" value="1"/>
</dbReference>
<name>A0A1W2BBN3_9SPHI</name>
<dbReference type="Proteomes" id="UP000192678">
    <property type="component" value="Unassembled WGS sequence"/>
</dbReference>
<dbReference type="STRING" id="475255.SAMN04488101_102299"/>
<organism evidence="1 2">
    <name type="scientific">Pedobacter nyackensis</name>
    <dbReference type="NCBI Taxonomy" id="475255"/>
    <lineage>
        <taxon>Bacteria</taxon>
        <taxon>Pseudomonadati</taxon>
        <taxon>Bacteroidota</taxon>
        <taxon>Sphingobacteriia</taxon>
        <taxon>Sphingobacteriales</taxon>
        <taxon>Sphingobacteriaceae</taxon>
        <taxon>Pedobacter</taxon>
    </lineage>
</organism>
<dbReference type="EMBL" id="FWYB01000002">
    <property type="protein sequence ID" value="SMC70316.1"/>
    <property type="molecule type" value="Genomic_DNA"/>
</dbReference>
<sequence>MGILKSGIHGPVRNKTGALITRMHKGMNIVTGGYRKSNKAPTTSQLDAQAKLGLLSGFLSHIDELIKIGFKQYAKGKDPVNVASAYNYNHAFLTDGTELTLNYPELVYSRGYILAPESPAVLALPAQIEFNWLPQRQSTYCQYTDLATFLIYNPAKNRAYKRALITDRYAQGYLFDLPSSFAGDTVHCYMNFASKDGKLQGNSTYIGELICK</sequence>
<evidence type="ECO:0000313" key="2">
    <source>
        <dbReference type="Proteomes" id="UP000192678"/>
    </source>
</evidence>
<protein>
    <submittedName>
        <fullName evidence="1">Uncharacterized protein</fullName>
    </submittedName>
</protein>
<dbReference type="InterPro" id="IPR046233">
    <property type="entry name" value="DUF6266"/>
</dbReference>
<keyword evidence="2" id="KW-1185">Reference proteome</keyword>
<evidence type="ECO:0000313" key="1">
    <source>
        <dbReference type="EMBL" id="SMC70316.1"/>
    </source>
</evidence>
<dbReference type="RefSeq" id="WP_084288035.1">
    <property type="nucleotide sequence ID" value="NZ_FWYB01000002.1"/>
</dbReference>
<dbReference type="OrthoDB" id="665435at2"/>
<gene>
    <name evidence="1" type="ORF">SAMN04488101_102299</name>
</gene>
<accession>A0A1W2BBN3</accession>
<reference evidence="1 2" key="1">
    <citation type="submission" date="2017-04" db="EMBL/GenBank/DDBJ databases">
        <authorList>
            <person name="Afonso C.L."/>
            <person name="Miller P.J."/>
            <person name="Scott M.A."/>
            <person name="Spackman E."/>
            <person name="Goraichik I."/>
            <person name="Dimitrov K.M."/>
            <person name="Suarez D.L."/>
            <person name="Swayne D.E."/>
        </authorList>
    </citation>
    <scope>NUCLEOTIDE SEQUENCE [LARGE SCALE GENOMIC DNA]</scope>
    <source>
        <strain evidence="1 2">DSM 19625</strain>
    </source>
</reference>
<dbReference type="AlphaFoldDB" id="A0A1W2BBN3"/>
<proteinExistence type="predicted"/>